<keyword evidence="2" id="KW-0805">Transcription regulation</keyword>
<dbReference type="GO" id="GO:0000160">
    <property type="term" value="P:phosphorelay signal transduction system"/>
    <property type="evidence" value="ECO:0007669"/>
    <property type="project" value="InterPro"/>
</dbReference>
<dbReference type="PANTHER" id="PTHR43214:SF24">
    <property type="entry name" value="TRANSCRIPTIONAL REGULATORY PROTEIN NARL-RELATED"/>
    <property type="match status" value="1"/>
</dbReference>
<dbReference type="CDD" id="cd06170">
    <property type="entry name" value="LuxR_C_like"/>
    <property type="match status" value="1"/>
</dbReference>
<dbReference type="InterPro" id="IPR001789">
    <property type="entry name" value="Sig_transdc_resp-reg_receiver"/>
</dbReference>
<dbReference type="PROSITE" id="PS50043">
    <property type="entry name" value="HTH_LUXR_2"/>
    <property type="match status" value="1"/>
</dbReference>
<dbReference type="Proteomes" id="UP000265955">
    <property type="component" value="Unassembled WGS sequence"/>
</dbReference>
<gene>
    <name evidence="8" type="ORF">D3871_26870</name>
</gene>
<evidence type="ECO:0000256" key="3">
    <source>
        <dbReference type="ARBA" id="ARBA00023125"/>
    </source>
</evidence>
<dbReference type="SUPFAM" id="SSF46894">
    <property type="entry name" value="C-terminal effector domain of the bipartite response regulators"/>
    <property type="match status" value="1"/>
</dbReference>
<dbReference type="InterPro" id="IPR058245">
    <property type="entry name" value="NreC/VraR/RcsB-like_REC"/>
</dbReference>
<evidence type="ECO:0000313" key="8">
    <source>
        <dbReference type="EMBL" id="RJF92254.1"/>
    </source>
</evidence>
<dbReference type="SMART" id="SM00421">
    <property type="entry name" value="HTH_LUXR"/>
    <property type="match status" value="1"/>
</dbReference>
<dbReference type="Gene3D" id="3.40.50.2300">
    <property type="match status" value="1"/>
</dbReference>
<evidence type="ECO:0000259" key="6">
    <source>
        <dbReference type="PROSITE" id="PS50043"/>
    </source>
</evidence>
<feature type="domain" description="HTH luxR-type" evidence="6">
    <location>
        <begin position="148"/>
        <end position="213"/>
    </location>
</feature>
<keyword evidence="1" id="KW-0597">Phosphoprotein</keyword>
<organism evidence="8 9">
    <name type="scientific">Noviherbaspirillum saxi</name>
    <dbReference type="NCBI Taxonomy" id="2320863"/>
    <lineage>
        <taxon>Bacteria</taxon>
        <taxon>Pseudomonadati</taxon>
        <taxon>Pseudomonadota</taxon>
        <taxon>Betaproteobacteria</taxon>
        <taxon>Burkholderiales</taxon>
        <taxon>Oxalobacteraceae</taxon>
        <taxon>Noviherbaspirillum</taxon>
    </lineage>
</organism>
<dbReference type="EMBL" id="QYUO01000003">
    <property type="protein sequence ID" value="RJF92254.1"/>
    <property type="molecule type" value="Genomic_DNA"/>
</dbReference>
<evidence type="ECO:0000259" key="7">
    <source>
        <dbReference type="PROSITE" id="PS50110"/>
    </source>
</evidence>
<sequence>MPRNPRKIRLLLVDDHELIRTSLGHLLAALEFQIVGDVGTLSGCIEQVARLQPDIVLMESRMADGDALRTCREIRAAYPEVRVMFLTSAENQDAMLNYILAGGDAYLSKNIAASVLTDAIVAVASGQPKLDFATMQRLRERISCGTPQRMQQDALSPQERRILPLVAEGKTNKEIGKQLGLSDKTVKNHLSSVYQKLQVKRRAQVAALVAHDRSL</sequence>
<protein>
    <submittedName>
        <fullName evidence="8">DNA-binding response regulator</fullName>
    </submittedName>
</protein>
<evidence type="ECO:0000256" key="5">
    <source>
        <dbReference type="PROSITE-ProRule" id="PRU00169"/>
    </source>
</evidence>
<dbReference type="PROSITE" id="PS00622">
    <property type="entry name" value="HTH_LUXR_1"/>
    <property type="match status" value="1"/>
</dbReference>
<evidence type="ECO:0000256" key="4">
    <source>
        <dbReference type="ARBA" id="ARBA00023163"/>
    </source>
</evidence>
<comment type="caution">
    <text evidence="8">The sequence shown here is derived from an EMBL/GenBank/DDBJ whole genome shotgun (WGS) entry which is preliminary data.</text>
</comment>
<evidence type="ECO:0000256" key="1">
    <source>
        <dbReference type="ARBA" id="ARBA00022553"/>
    </source>
</evidence>
<dbReference type="InterPro" id="IPR016032">
    <property type="entry name" value="Sig_transdc_resp-reg_C-effctor"/>
</dbReference>
<dbReference type="PANTHER" id="PTHR43214">
    <property type="entry name" value="TWO-COMPONENT RESPONSE REGULATOR"/>
    <property type="match status" value="1"/>
</dbReference>
<proteinExistence type="predicted"/>
<dbReference type="GO" id="GO:0006355">
    <property type="term" value="P:regulation of DNA-templated transcription"/>
    <property type="evidence" value="ECO:0007669"/>
    <property type="project" value="InterPro"/>
</dbReference>
<dbReference type="OrthoDB" id="9780593at2"/>
<name>A0A3A3FI95_9BURK</name>
<dbReference type="InterPro" id="IPR039420">
    <property type="entry name" value="WalR-like"/>
</dbReference>
<keyword evidence="9" id="KW-1185">Reference proteome</keyword>
<dbReference type="Pfam" id="PF00072">
    <property type="entry name" value="Response_reg"/>
    <property type="match status" value="1"/>
</dbReference>
<keyword evidence="3 8" id="KW-0238">DNA-binding</keyword>
<reference evidence="9" key="1">
    <citation type="submission" date="2018-09" db="EMBL/GenBank/DDBJ databases">
        <authorList>
            <person name="Zhu H."/>
        </authorList>
    </citation>
    <scope>NUCLEOTIDE SEQUENCE [LARGE SCALE GENOMIC DNA]</scope>
    <source>
        <strain evidence="9">K1R23-30</strain>
    </source>
</reference>
<feature type="domain" description="Response regulatory" evidence="7">
    <location>
        <begin position="9"/>
        <end position="124"/>
    </location>
</feature>
<dbReference type="Pfam" id="PF00196">
    <property type="entry name" value="GerE"/>
    <property type="match status" value="1"/>
</dbReference>
<evidence type="ECO:0000256" key="2">
    <source>
        <dbReference type="ARBA" id="ARBA00023015"/>
    </source>
</evidence>
<dbReference type="RefSeq" id="WP_119772141.1">
    <property type="nucleotide sequence ID" value="NZ_QYUO01000003.1"/>
</dbReference>
<evidence type="ECO:0000313" key="9">
    <source>
        <dbReference type="Proteomes" id="UP000265955"/>
    </source>
</evidence>
<dbReference type="GO" id="GO:0003677">
    <property type="term" value="F:DNA binding"/>
    <property type="evidence" value="ECO:0007669"/>
    <property type="project" value="UniProtKB-KW"/>
</dbReference>
<dbReference type="InterPro" id="IPR011006">
    <property type="entry name" value="CheY-like_superfamily"/>
</dbReference>
<dbReference type="PROSITE" id="PS50110">
    <property type="entry name" value="RESPONSE_REGULATORY"/>
    <property type="match status" value="1"/>
</dbReference>
<dbReference type="CDD" id="cd17535">
    <property type="entry name" value="REC_NarL-like"/>
    <property type="match status" value="1"/>
</dbReference>
<dbReference type="AlphaFoldDB" id="A0A3A3FI95"/>
<comment type="caution">
    <text evidence="5">Lacks conserved residue(s) required for the propagation of feature annotation.</text>
</comment>
<dbReference type="SUPFAM" id="SSF52172">
    <property type="entry name" value="CheY-like"/>
    <property type="match status" value="1"/>
</dbReference>
<dbReference type="InterPro" id="IPR000792">
    <property type="entry name" value="Tscrpt_reg_LuxR_C"/>
</dbReference>
<keyword evidence="4" id="KW-0804">Transcription</keyword>
<dbReference type="PRINTS" id="PR00038">
    <property type="entry name" value="HTHLUXR"/>
</dbReference>
<dbReference type="SMART" id="SM00448">
    <property type="entry name" value="REC"/>
    <property type="match status" value="1"/>
</dbReference>
<accession>A0A3A3FI95</accession>